<proteinExistence type="predicted"/>
<accession>A0A059C8P7</accession>
<dbReference type="EMBL" id="KK198757">
    <property type="protein sequence ID" value="KCW74604.1"/>
    <property type="molecule type" value="Genomic_DNA"/>
</dbReference>
<reference evidence="1" key="1">
    <citation type="submission" date="2013-07" db="EMBL/GenBank/DDBJ databases">
        <title>The genome of Eucalyptus grandis.</title>
        <authorList>
            <person name="Schmutz J."/>
            <person name="Hayes R."/>
            <person name="Myburg A."/>
            <person name="Tuskan G."/>
            <person name="Grattapaglia D."/>
            <person name="Rokhsar D.S."/>
        </authorList>
    </citation>
    <scope>NUCLEOTIDE SEQUENCE</scope>
    <source>
        <tissue evidence="1">Leaf extractions</tissue>
    </source>
</reference>
<dbReference type="AlphaFoldDB" id="A0A059C8P7"/>
<dbReference type="Gramene" id="KCW74604">
    <property type="protein sequence ID" value="KCW74604"/>
    <property type="gene ID" value="EUGRSUZ_E03325"/>
</dbReference>
<dbReference type="InParanoid" id="A0A059C8P7"/>
<sequence>MLPYELKSLILIQTTNMISSGLRRFFQDSTVSRGYKDPTSRCKAIKVISNEFLDMKRIFHIIEDNQNSHAAK</sequence>
<name>A0A059C8P7_EUCGR</name>
<protein>
    <submittedName>
        <fullName evidence="1">Uncharacterized protein</fullName>
    </submittedName>
</protein>
<evidence type="ECO:0000313" key="1">
    <source>
        <dbReference type="EMBL" id="KCW74604.1"/>
    </source>
</evidence>
<organism evidence="1">
    <name type="scientific">Eucalyptus grandis</name>
    <name type="common">Flooded gum</name>
    <dbReference type="NCBI Taxonomy" id="71139"/>
    <lineage>
        <taxon>Eukaryota</taxon>
        <taxon>Viridiplantae</taxon>
        <taxon>Streptophyta</taxon>
        <taxon>Embryophyta</taxon>
        <taxon>Tracheophyta</taxon>
        <taxon>Spermatophyta</taxon>
        <taxon>Magnoliopsida</taxon>
        <taxon>eudicotyledons</taxon>
        <taxon>Gunneridae</taxon>
        <taxon>Pentapetalae</taxon>
        <taxon>rosids</taxon>
        <taxon>malvids</taxon>
        <taxon>Myrtales</taxon>
        <taxon>Myrtaceae</taxon>
        <taxon>Myrtoideae</taxon>
        <taxon>Eucalypteae</taxon>
        <taxon>Eucalyptus</taxon>
    </lineage>
</organism>
<gene>
    <name evidence="1" type="ORF">EUGRSUZ_E03325</name>
</gene>